<dbReference type="EMBL" id="CAEZZO010000010">
    <property type="protein sequence ID" value="CAB4761390.1"/>
    <property type="molecule type" value="Genomic_DNA"/>
</dbReference>
<gene>
    <name evidence="1" type="ORF">UFOPK2886_00127</name>
</gene>
<protein>
    <submittedName>
        <fullName evidence="1">Unannotated protein</fullName>
    </submittedName>
</protein>
<organism evidence="1">
    <name type="scientific">freshwater metagenome</name>
    <dbReference type="NCBI Taxonomy" id="449393"/>
    <lineage>
        <taxon>unclassified sequences</taxon>
        <taxon>metagenomes</taxon>
        <taxon>ecological metagenomes</taxon>
    </lineage>
</organism>
<evidence type="ECO:0000313" key="1">
    <source>
        <dbReference type="EMBL" id="CAB4761390.1"/>
    </source>
</evidence>
<dbReference type="AlphaFoldDB" id="A0A6J6UNM7"/>
<proteinExistence type="predicted"/>
<sequence>MAPFGITISIGLPSWPGKRSEIILDAAAAGLLAGKTLEST</sequence>
<accession>A0A6J6UNM7</accession>
<name>A0A6J6UNM7_9ZZZZ</name>
<reference evidence="1" key="1">
    <citation type="submission" date="2020-05" db="EMBL/GenBank/DDBJ databases">
        <authorList>
            <person name="Chiriac C."/>
            <person name="Salcher M."/>
            <person name="Ghai R."/>
            <person name="Kavagutti S V."/>
        </authorList>
    </citation>
    <scope>NUCLEOTIDE SEQUENCE</scope>
</reference>